<dbReference type="AlphaFoldDB" id="A0A934W4K5"/>
<reference evidence="6" key="1">
    <citation type="submission" date="2021-01" db="EMBL/GenBank/DDBJ databases">
        <title>Genome sequence of strain Noviherbaspirillum sp. DKR-6.</title>
        <authorList>
            <person name="Chaudhary D.K."/>
        </authorList>
    </citation>
    <scope>NUCLEOTIDE SEQUENCE</scope>
    <source>
        <strain evidence="6">DKR-6</strain>
    </source>
</reference>
<keyword evidence="3 4" id="KW-0143">Chaperone</keyword>
<dbReference type="HAMAP" id="MF_00822">
    <property type="entry name" value="UreE"/>
    <property type="match status" value="1"/>
</dbReference>
<evidence type="ECO:0000259" key="5">
    <source>
        <dbReference type="SMART" id="SM00988"/>
    </source>
</evidence>
<organism evidence="6 7">
    <name type="scientific">Noviherbaspirillum pedocola</name>
    <dbReference type="NCBI Taxonomy" id="2801341"/>
    <lineage>
        <taxon>Bacteria</taxon>
        <taxon>Pseudomonadati</taxon>
        <taxon>Pseudomonadota</taxon>
        <taxon>Betaproteobacteria</taxon>
        <taxon>Burkholderiales</taxon>
        <taxon>Oxalobacteraceae</taxon>
        <taxon>Noviherbaspirillum</taxon>
    </lineage>
</organism>
<dbReference type="SUPFAM" id="SSF69287">
    <property type="entry name" value="Urease metallochaperone UreE, N-terminal domain"/>
    <property type="match status" value="1"/>
</dbReference>
<dbReference type="GO" id="GO:0006457">
    <property type="term" value="P:protein folding"/>
    <property type="evidence" value="ECO:0007669"/>
    <property type="project" value="InterPro"/>
</dbReference>
<evidence type="ECO:0000256" key="3">
    <source>
        <dbReference type="ARBA" id="ARBA00023186"/>
    </source>
</evidence>
<dbReference type="Proteomes" id="UP000622890">
    <property type="component" value="Unassembled WGS sequence"/>
</dbReference>
<dbReference type="SMART" id="SM00988">
    <property type="entry name" value="UreE_N"/>
    <property type="match status" value="1"/>
</dbReference>
<evidence type="ECO:0000256" key="1">
    <source>
        <dbReference type="ARBA" id="ARBA00022490"/>
    </source>
</evidence>
<dbReference type="GO" id="GO:0051082">
    <property type="term" value="F:unfolded protein binding"/>
    <property type="evidence" value="ECO:0007669"/>
    <property type="project" value="UniProtKB-UniRule"/>
</dbReference>
<name>A0A934W4K5_9BURK</name>
<comment type="function">
    <text evidence="4">Involved in urease metallocenter assembly. Binds nickel. Probably functions as a nickel donor during metallocenter assembly.</text>
</comment>
<sequence>MQTYTKIIGSTAQPALAERLHQLEHQGRVDYVTLSGDDIQRRRLRVRTDGGQECGIALDRSEHLYDGAVLRLDPDMAVVVRTAQTEWLRLHPRHAAAALELGYFAGNMHWQVRFEGSMLFVALKGAVEDYLQRLQPLLSAGAIEVLPAARKHGHEHDHGHSHERGHAHG</sequence>
<dbReference type="InterPro" id="IPR012406">
    <property type="entry name" value="UreE"/>
</dbReference>
<keyword evidence="7" id="KW-1185">Reference proteome</keyword>
<keyword evidence="2 4" id="KW-0533">Nickel</keyword>
<evidence type="ECO:0000256" key="2">
    <source>
        <dbReference type="ARBA" id="ARBA00022596"/>
    </source>
</evidence>
<protein>
    <recommendedName>
        <fullName evidence="4">Urease accessory protein UreE</fullName>
    </recommendedName>
</protein>
<comment type="similarity">
    <text evidence="4">Belongs to the UreE family.</text>
</comment>
<dbReference type="PIRSF" id="PIRSF036402">
    <property type="entry name" value="Ureas_acces_UreE"/>
    <property type="match status" value="1"/>
</dbReference>
<dbReference type="InterPro" id="IPR004029">
    <property type="entry name" value="UreE_N"/>
</dbReference>
<keyword evidence="1 4" id="KW-0963">Cytoplasm</keyword>
<dbReference type="Pfam" id="PF02814">
    <property type="entry name" value="UreE_N"/>
    <property type="match status" value="1"/>
</dbReference>
<evidence type="ECO:0000256" key="4">
    <source>
        <dbReference type="HAMAP-Rule" id="MF_00822"/>
    </source>
</evidence>
<gene>
    <name evidence="4 6" type="primary">ureE</name>
    <name evidence="6" type="ORF">JJB74_28765</name>
</gene>
<proteinExistence type="inferred from homology"/>
<evidence type="ECO:0000313" key="6">
    <source>
        <dbReference type="EMBL" id="MBK4738626.1"/>
    </source>
</evidence>
<accession>A0A934W4K5</accession>
<dbReference type="GO" id="GO:0016151">
    <property type="term" value="F:nickel cation binding"/>
    <property type="evidence" value="ECO:0007669"/>
    <property type="project" value="UniProtKB-UniRule"/>
</dbReference>
<dbReference type="SUPFAM" id="SSF69737">
    <property type="entry name" value="Urease metallochaperone UreE, C-terminal domain"/>
    <property type="match status" value="1"/>
</dbReference>
<comment type="subcellular location">
    <subcellularLocation>
        <location evidence="4">Cytoplasm</location>
    </subcellularLocation>
</comment>
<dbReference type="NCBIfam" id="NF009752">
    <property type="entry name" value="PRK13261.1-2"/>
    <property type="match status" value="1"/>
</dbReference>
<dbReference type="GO" id="GO:0005737">
    <property type="term" value="C:cytoplasm"/>
    <property type="evidence" value="ECO:0007669"/>
    <property type="project" value="UniProtKB-SubCell"/>
</dbReference>
<evidence type="ECO:0000313" key="7">
    <source>
        <dbReference type="Proteomes" id="UP000622890"/>
    </source>
</evidence>
<dbReference type="RefSeq" id="WP_200597996.1">
    <property type="nucleotide sequence ID" value="NZ_JAEPBG010000024.1"/>
</dbReference>
<dbReference type="InterPro" id="IPR036118">
    <property type="entry name" value="UreE_N_sf"/>
</dbReference>
<comment type="caution">
    <text evidence="6">The sequence shown here is derived from an EMBL/GenBank/DDBJ whole genome shotgun (WGS) entry which is preliminary data.</text>
</comment>
<dbReference type="Gene3D" id="2.60.260.20">
    <property type="entry name" value="Urease metallochaperone UreE, N-terminal domain"/>
    <property type="match status" value="1"/>
</dbReference>
<feature type="domain" description="UreE urease accessory N-terminal" evidence="5">
    <location>
        <begin position="16"/>
        <end position="79"/>
    </location>
</feature>
<dbReference type="EMBL" id="JAEPBG010000024">
    <property type="protein sequence ID" value="MBK4738626.1"/>
    <property type="molecule type" value="Genomic_DNA"/>
</dbReference>